<feature type="transmembrane region" description="Helical" evidence="1">
    <location>
        <begin position="55"/>
        <end position="72"/>
    </location>
</feature>
<dbReference type="AlphaFoldDB" id="A0A4U1BGH1"/>
<proteinExistence type="predicted"/>
<protein>
    <submittedName>
        <fullName evidence="2">DUF2955 domain-containing protein</fullName>
    </submittedName>
</protein>
<feature type="transmembrane region" description="Helical" evidence="1">
    <location>
        <begin position="131"/>
        <end position="150"/>
    </location>
</feature>
<comment type="caution">
    <text evidence="2">The sequence shown here is derived from an EMBL/GenBank/DDBJ whole genome shotgun (WGS) entry which is preliminary data.</text>
</comment>
<feature type="transmembrane region" description="Helical" evidence="1">
    <location>
        <begin position="195"/>
        <end position="214"/>
    </location>
</feature>
<sequence length="326" mass="35319">MSGMMLRRLWLGCTLAFAVATLMNWKYGAMFAPLLVLVLLSRLQRWNGATVGRMLLAIATICLVGNLIIGFLQPYPPLMFAAVALWMAMNCIAMTHPATYMMGYAGMAVGSMFLNVGSFGGFDLVDFTLDLLMAALLASLVTALMFLAFPSPSSPPVQPAAQPDPRELTRNLKICWTLVMLIFTAFQALDLADSMAAQGAAILVVAPMNFSGSLLAARMRIIGTILGCSAAIALQLLLYTWMDNLILYLLGFTLAFGLFAYWVCQGGEHGGIGFAAASALVVLLCGVVPGQADLFFSSLYRFSSILITVTMTTLMLMMFHRWQPAR</sequence>
<evidence type="ECO:0000256" key="1">
    <source>
        <dbReference type="SAM" id="Phobius"/>
    </source>
</evidence>
<feature type="transmembrane region" description="Helical" evidence="1">
    <location>
        <begin position="221"/>
        <end position="239"/>
    </location>
</feature>
<keyword evidence="1" id="KW-1133">Transmembrane helix</keyword>
<reference evidence="2 3" key="1">
    <citation type="submission" date="2019-04" db="EMBL/GenBank/DDBJ databases">
        <authorList>
            <person name="Hwang J.C."/>
        </authorList>
    </citation>
    <scope>NUCLEOTIDE SEQUENCE [LARGE SCALE GENOMIC DNA]</scope>
    <source>
        <strain evidence="2 3">IMCC35001</strain>
    </source>
</reference>
<evidence type="ECO:0000313" key="2">
    <source>
        <dbReference type="EMBL" id="TKB50315.1"/>
    </source>
</evidence>
<name>A0A4U1BGH1_9GAMM</name>
<dbReference type="Proteomes" id="UP000305674">
    <property type="component" value="Unassembled WGS sequence"/>
</dbReference>
<dbReference type="InterPro" id="IPR022604">
    <property type="entry name" value="DUF2955"/>
</dbReference>
<accession>A0A4U1BGH1</accession>
<dbReference type="OrthoDB" id="6799126at2"/>
<evidence type="ECO:0000313" key="3">
    <source>
        <dbReference type="Proteomes" id="UP000305674"/>
    </source>
</evidence>
<dbReference type="EMBL" id="SWCI01000002">
    <property type="protein sequence ID" value="TKB50315.1"/>
    <property type="molecule type" value="Genomic_DNA"/>
</dbReference>
<keyword evidence="1" id="KW-0812">Transmembrane</keyword>
<gene>
    <name evidence="2" type="ORF">FCL40_03915</name>
</gene>
<feature type="transmembrane region" description="Helical" evidence="1">
    <location>
        <begin position="245"/>
        <end position="264"/>
    </location>
</feature>
<feature type="transmembrane region" description="Helical" evidence="1">
    <location>
        <begin position="271"/>
        <end position="292"/>
    </location>
</feature>
<feature type="transmembrane region" description="Helical" evidence="1">
    <location>
        <begin position="102"/>
        <end position="125"/>
    </location>
</feature>
<feature type="transmembrane region" description="Helical" evidence="1">
    <location>
        <begin position="298"/>
        <end position="319"/>
    </location>
</feature>
<dbReference type="Pfam" id="PF11168">
    <property type="entry name" value="DUF2955"/>
    <property type="match status" value="1"/>
</dbReference>
<keyword evidence="1" id="KW-0472">Membrane</keyword>
<dbReference type="InterPro" id="IPR016926">
    <property type="entry name" value="UCP029594"/>
</dbReference>
<dbReference type="PIRSF" id="PIRSF029594">
    <property type="entry name" value="UCP029594"/>
    <property type="match status" value="1"/>
</dbReference>
<organism evidence="2 3">
    <name type="scientific">Ferrimonas sediminicola</name>
    <dbReference type="NCBI Taxonomy" id="2569538"/>
    <lineage>
        <taxon>Bacteria</taxon>
        <taxon>Pseudomonadati</taxon>
        <taxon>Pseudomonadota</taxon>
        <taxon>Gammaproteobacteria</taxon>
        <taxon>Alteromonadales</taxon>
        <taxon>Ferrimonadaceae</taxon>
        <taxon>Ferrimonas</taxon>
    </lineage>
</organism>
<keyword evidence="3" id="KW-1185">Reference proteome</keyword>